<dbReference type="EMBL" id="UGRU01000001">
    <property type="protein sequence ID" value="SUA41438.1"/>
    <property type="molecule type" value="Genomic_DNA"/>
</dbReference>
<feature type="region of interest" description="Disordered" evidence="1">
    <location>
        <begin position="111"/>
        <end position="140"/>
    </location>
</feature>
<sequence length="170" mass="17937">MADDVESRALVGLDDGQFDDRLALGDLDADPARRALPGLLQRAAAHLGSGVAHMQRDTGRLGLDGDAGIVVGDGRQGVAHLGQQLLGVVVDGVHEADIELRAVASDQLHLDGKPGKRREISQRAAGDDGRGRGRQAGERTQCADRFPMGVGLCRIGDYGRDCPVVVRSDQ</sequence>
<organism evidence="2 3">
    <name type="scientific">Nocardia africana</name>
    <dbReference type="NCBI Taxonomy" id="134964"/>
    <lineage>
        <taxon>Bacteria</taxon>
        <taxon>Bacillati</taxon>
        <taxon>Actinomycetota</taxon>
        <taxon>Actinomycetes</taxon>
        <taxon>Mycobacteriales</taxon>
        <taxon>Nocardiaceae</taxon>
        <taxon>Nocardia</taxon>
    </lineage>
</organism>
<gene>
    <name evidence="2" type="ORF">NCTC13184_00777</name>
</gene>
<evidence type="ECO:0000313" key="3">
    <source>
        <dbReference type="Proteomes" id="UP000255082"/>
    </source>
</evidence>
<feature type="compositionally biased region" description="Basic and acidic residues" evidence="1">
    <location>
        <begin position="111"/>
        <end position="137"/>
    </location>
</feature>
<evidence type="ECO:0000256" key="1">
    <source>
        <dbReference type="SAM" id="MobiDB-lite"/>
    </source>
</evidence>
<evidence type="ECO:0000313" key="2">
    <source>
        <dbReference type="EMBL" id="SUA41438.1"/>
    </source>
</evidence>
<protein>
    <submittedName>
        <fullName evidence="2">Uncharacterized protein</fullName>
    </submittedName>
</protein>
<name>A0A378WJH5_9NOCA</name>
<dbReference type="Proteomes" id="UP000255082">
    <property type="component" value="Unassembled WGS sequence"/>
</dbReference>
<dbReference type="AlphaFoldDB" id="A0A378WJH5"/>
<reference evidence="2 3" key="1">
    <citation type="submission" date="2018-06" db="EMBL/GenBank/DDBJ databases">
        <authorList>
            <consortium name="Pathogen Informatics"/>
            <person name="Doyle S."/>
        </authorList>
    </citation>
    <scope>NUCLEOTIDE SEQUENCE [LARGE SCALE GENOMIC DNA]</scope>
    <source>
        <strain evidence="2 3">NCTC13184</strain>
    </source>
</reference>
<accession>A0A378WJH5</accession>
<proteinExistence type="predicted"/>